<keyword evidence="11 14" id="KW-0170">Cobalt</keyword>
<evidence type="ECO:0000256" key="3">
    <source>
        <dbReference type="ARBA" id="ARBA00012274"/>
    </source>
</evidence>
<evidence type="ECO:0000256" key="14">
    <source>
        <dbReference type="RuleBase" id="RU364064"/>
    </source>
</evidence>
<dbReference type="SUPFAM" id="SSF51998">
    <property type="entry name" value="PFL-like glycyl radical enzymes"/>
    <property type="match status" value="1"/>
</dbReference>
<name>A0A8J6NR16_9BACT</name>
<comment type="similarity">
    <text evidence="2 14">Belongs to the ribonucleoside diphosphate reductase class-2 family.</text>
</comment>
<comment type="caution">
    <text evidence="18">The sequence shown here is derived from an EMBL/GenBank/DDBJ whole genome shotgun (WGS) entry which is preliminary data.</text>
</comment>
<dbReference type="GO" id="GO:0009263">
    <property type="term" value="P:deoxyribonucleotide biosynthetic process"/>
    <property type="evidence" value="ECO:0007669"/>
    <property type="project" value="UniProtKB-KW"/>
</dbReference>
<dbReference type="PRINTS" id="PR01183">
    <property type="entry name" value="RIBORDTASEM1"/>
</dbReference>
<evidence type="ECO:0000256" key="2">
    <source>
        <dbReference type="ARBA" id="ARBA00007405"/>
    </source>
</evidence>
<keyword evidence="9" id="KW-0215">Deoxyribonucleotide synthesis</keyword>
<comment type="catalytic activity">
    <reaction evidence="13 14">
        <text>a 2'-deoxyribonucleoside 5'-diphosphate + [thioredoxin]-disulfide + H2O = a ribonucleoside 5'-diphosphate + [thioredoxin]-dithiol</text>
        <dbReference type="Rhea" id="RHEA:23252"/>
        <dbReference type="Rhea" id="RHEA-COMP:10698"/>
        <dbReference type="Rhea" id="RHEA-COMP:10700"/>
        <dbReference type="ChEBI" id="CHEBI:15377"/>
        <dbReference type="ChEBI" id="CHEBI:29950"/>
        <dbReference type="ChEBI" id="CHEBI:50058"/>
        <dbReference type="ChEBI" id="CHEBI:57930"/>
        <dbReference type="ChEBI" id="CHEBI:73316"/>
        <dbReference type="EC" id="1.17.4.1"/>
    </reaction>
</comment>
<dbReference type="CDD" id="cd02888">
    <property type="entry name" value="RNR_II_dimer"/>
    <property type="match status" value="1"/>
</dbReference>
<evidence type="ECO:0000256" key="11">
    <source>
        <dbReference type="ARBA" id="ARBA00023285"/>
    </source>
</evidence>
<feature type="domain" description="Ribonucleotide reductase large subunit C-terminal" evidence="16">
    <location>
        <begin position="400"/>
        <end position="524"/>
    </location>
</feature>
<keyword evidence="5 14" id="KW-0846">Cobalamin</keyword>
<proteinExistence type="inferred from homology"/>
<protein>
    <recommendedName>
        <fullName evidence="4 14">Vitamin B12-dependent ribonucleotide reductase</fullName>
        <ecNumber evidence="3 14">1.17.4.1</ecNumber>
    </recommendedName>
</protein>
<comment type="function">
    <text evidence="12 14">Catalyzes the reduction of ribonucleotides to deoxyribonucleotides. May function to provide a pool of deoxyribonucleotide precursors for DNA repair during oxygen limitation and/or for immediate growth after restoration of oxygen.</text>
</comment>
<keyword evidence="10" id="KW-1015">Disulfide bond</keyword>
<evidence type="ECO:0000256" key="13">
    <source>
        <dbReference type="ARBA" id="ARBA00047754"/>
    </source>
</evidence>
<evidence type="ECO:0000256" key="9">
    <source>
        <dbReference type="ARBA" id="ARBA00023116"/>
    </source>
</evidence>
<feature type="domain" description="Ribonucleotide reductase large subunit C-terminal" evidence="16">
    <location>
        <begin position="77"/>
        <end position="395"/>
    </location>
</feature>
<dbReference type="GO" id="GO:0005524">
    <property type="term" value="F:ATP binding"/>
    <property type="evidence" value="ECO:0007669"/>
    <property type="project" value="InterPro"/>
</dbReference>
<organism evidence="18 19">
    <name type="scientific">Candidatus Desulfatibia profunda</name>
    <dbReference type="NCBI Taxonomy" id="2841695"/>
    <lineage>
        <taxon>Bacteria</taxon>
        <taxon>Pseudomonadati</taxon>
        <taxon>Thermodesulfobacteriota</taxon>
        <taxon>Desulfobacteria</taxon>
        <taxon>Desulfobacterales</taxon>
        <taxon>Desulfobacterales incertae sedis</taxon>
        <taxon>Candidatus Desulfatibia</taxon>
    </lineage>
</organism>
<sequence>MKIADNALKILKKRYFASGETWEDLCDRVAHKVAGDETGAADRAAWKERYKNIMLNLDFLPNSPTLRNFGRNDGCGSACFVLPVDDSRKSIFKTLSDAVDVQAYGGGTGMSFSNLRPKGDRVTSTGGKASGPVSFMKIFDITIGDVIKQGGTRSGANMGILRVDHPDIEEFISAKTKEGELKNFNISVGITDAFMNAVEKDQDYDLVFKGRVYKTLAARDVWETIVAGAWKNGEPGIVFLDTINRNNPLQPLGDIEATNPCGEQPLLPYSSCNLGSINLSQMIKGEWVAGRAQVDREKLHKTVQIAVRFLDSVISVNRFSIPEIEEMTRKTRQIGLGIMGFADMCIKLHIRYGSKESIDLAKDIMGFIYDTANETSIELGTEKGVAPVYEAFELSNPKRRNGTLTTVAPTGTLSLIANCSSGCEPNFAFNYTKECLGGEKLDMIPAVVREWQEKNGGESLPDFFVTTQDVSIEEHIMVQAAFQTGGVDSGVSKTINAPYDTDRHQISEAFFLAWKTGCKGITFYRNGSRDVQALYTEEKQSDGKIKDTLRRGELKHRPRATTGPSLKMKTACGKLYVDPHFDSDGVVEVFIRTVGGGCSANTKALGVLISYCLRAGISLEKIIGSMKSIHCPACTKAISAGKDVEVNSCPAGMGKGLEVAMQYADVYREVARRIEDADIYFNGQINPKAKNISCPDCGAMVHRAEGCMVCSNAECGWTRC</sequence>
<dbReference type="NCBIfam" id="TIGR02504">
    <property type="entry name" value="NrdJ_Z"/>
    <property type="match status" value="1"/>
</dbReference>
<evidence type="ECO:0000256" key="8">
    <source>
        <dbReference type="ARBA" id="ARBA00023002"/>
    </source>
</evidence>
<keyword evidence="8 14" id="KW-0560">Oxidoreductase</keyword>
<dbReference type="GO" id="GO:0031419">
    <property type="term" value="F:cobalamin binding"/>
    <property type="evidence" value="ECO:0007669"/>
    <property type="project" value="UniProtKB-KW"/>
</dbReference>
<dbReference type="GO" id="GO:0071897">
    <property type="term" value="P:DNA biosynthetic process"/>
    <property type="evidence" value="ECO:0007669"/>
    <property type="project" value="UniProtKB-KW"/>
</dbReference>
<dbReference type="InterPro" id="IPR024434">
    <property type="entry name" value="TSCPD_dom"/>
</dbReference>
<dbReference type="GO" id="GO:0004748">
    <property type="term" value="F:ribonucleoside-diphosphate reductase activity, thioredoxin disulfide as acceptor"/>
    <property type="evidence" value="ECO:0007669"/>
    <property type="project" value="UniProtKB-EC"/>
</dbReference>
<comment type="cofactor">
    <cofactor evidence="1 14">
        <name>adenosylcob(III)alamin</name>
        <dbReference type="ChEBI" id="CHEBI:18408"/>
    </cofactor>
</comment>
<reference evidence="18 19" key="1">
    <citation type="submission" date="2020-08" db="EMBL/GenBank/DDBJ databases">
        <title>Bridging the membrane lipid divide: bacteria of the FCB group superphylum have the potential to synthesize archaeal ether lipids.</title>
        <authorList>
            <person name="Villanueva L."/>
            <person name="Von Meijenfeldt F.A.B."/>
            <person name="Westbye A.B."/>
            <person name="Yadav S."/>
            <person name="Hopmans E.C."/>
            <person name="Dutilh B.E."/>
            <person name="Sinninghe Damste J.S."/>
        </authorList>
    </citation>
    <scope>NUCLEOTIDE SEQUENCE [LARGE SCALE GENOMIC DNA]</scope>
    <source>
        <strain evidence="18">NIOZ-UU30</strain>
    </source>
</reference>
<evidence type="ECO:0000256" key="10">
    <source>
        <dbReference type="ARBA" id="ARBA00023157"/>
    </source>
</evidence>
<dbReference type="PANTHER" id="PTHR43371">
    <property type="entry name" value="VITAMIN B12-DEPENDENT RIBONUCLEOTIDE REDUCTASE"/>
    <property type="match status" value="1"/>
</dbReference>
<dbReference type="AlphaFoldDB" id="A0A8J6NR16"/>
<feature type="domain" description="TSCPD" evidence="17">
    <location>
        <begin position="555"/>
        <end position="660"/>
    </location>
</feature>
<evidence type="ECO:0000313" key="18">
    <source>
        <dbReference type="EMBL" id="MBC8360595.1"/>
    </source>
</evidence>
<evidence type="ECO:0000256" key="5">
    <source>
        <dbReference type="ARBA" id="ARBA00022628"/>
    </source>
</evidence>
<evidence type="ECO:0000313" key="19">
    <source>
        <dbReference type="Proteomes" id="UP000603434"/>
    </source>
</evidence>
<dbReference type="InterPro" id="IPR050862">
    <property type="entry name" value="RdRp_reductase_class-2"/>
</dbReference>
<dbReference type="Gene3D" id="3.20.70.20">
    <property type="match status" value="1"/>
</dbReference>
<feature type="domain" description="Ribonucleotide reductase large subunit N-terminal" evidence="15">
    <location>
        <begin position="4"/>
        <end position="73"/>
    </location>
</feature>
<evidence type="ECO:0000256" key="1">
    <source>
        <dbReference type="ARBA" id="ARBA00001922"/>
    </source>
</evidence>
<evidence type="ECO:0000259" key="15">
    <source>
        <dbReference type="Pfam" id="PF00317"/>
    </source>
</evidence>
<evidence type="ECO:0000256" key="7">
    <source>
        <dbReference type="ARBA" id="ARBA00022741"/>
    </source>
</evidence>
<gene>
    <name evidence="18" type="ORF">H8E23_04275</name>
</gene>
<evidence type="ECO:0000259" key="16">
    <source>
        <dbReference type="Pfam" id="PF02867"/>
    </source>
</evidence>
<dbReference type="InterPro" id="IPR013509">
    <property type="entry name" value="RNR_lsu_N"/>
</dbReference>
<dbReference type="InterPro" id="IPR000788">
    <property type="entry name" value="RNR_lg_C"/>
</dbReference>
<dbReference type="Pfam" id="PF12637">
    <property type="entry name" value="TSCPD"/>
    <property type="match status" value="1"/>
</dbReference>
<dbReference type="PANTHER" id="PTHR43371:SF1">
    <property type="entry name" value="RIBONUCLEOSIDE-DIPHOSPHATE REDUCTASE"/>
    <property type="match status" value="1"/>
</dbReference>
<dbReference type="Proteomes" id="UP000603434">
    <property type="component" value="Unassembled WGS sequence"/>
</dbReference>
<dbReference type="Pfam" id="PF02867">
    <property type="entry name" value="Ribonuc_red_lgC"/>
    <property type="match status" value="2"/>
</dbReference>
<keyword evidence="6 14" id="KW-0237">DNA synthesis</keyword>
<evidence type="ECO:0000256" key="6">
    <source>
        <dbReference type="ARBA" id="ARBA00022634"/>
    </source>
</evidence>
<accession>A0A8J6NR16</accession>
<dbReference type="InterPro" id="IPR013344">
    <property type="entry name" value="RNR_NrdJ/NrdZ"/>
</dbReference>
<dbReference type="EC" id="1.17.4.1" evidence="3 14"/>
<evidence type="ECO:0000256" key="4">
    <source>
        <dbReference type="ARBA" id="ARBA00014409"/>
    </source>
</evidence>
<keyword evidence="7 14" id="KW-0547">Nucleotide-binding</keyword>
<evidence type="ECO:0000259" key="17">
    <source>
        <dbReference type="Pfam" id="PF12637"/>
    </source>
</evidence>
<dbReference type="EMBL" id="JACNJH010000098">
    <property type="protein sequence ID" value="MBC8360595.1"/>
    <property type="molecule type" value="Genomic_DNA"/>
</dbReference>
<evidence type="ECO:0000256" key="12">
    <source>
        <dbReference type="ARBA" id="ARBA00025437"/>
    </source>
</evidence>
<dbReference type="Pfam" id="PF00317">
    <property type="entry name" value="Ribonuc_red_lgN"/>
    <property type="match status" value="1"/>
</dbReference>